<name>A0A382QH12_9ZZZZ</name>
<organism evidence="1">
    <name type="scientific">marine metagenome</name>
    <dbReference type="NCBI Taxonomy" id="408172"/>
    <lineage>
        <taxon>unclassified sequences</taxon>
        <taxon>metagenomes</taxon>
        <taxon>ecological metagenomes</taxon>
    </lineage>
</organism>
<proteinExistence type="predicted"/>
<reference evidence="1" key="1">
    <citation type="submission" date="2018-05" db="EMBL/GenBank/DDBJ databases">
        <authorList>
            <person name="Lanie J.A."/>
            <person name="Ng W.-L."/>
            <person name="Kazmierczak K.M."/>
            <person name="Andrzejewski T.M."/>
            <person name="Davidsen T.M."/>
            <person name="Wayne K.J."/>
            <person name="Tettelin H."/>
            <person name="Glass J.I."/>
            <person name="Rusch D."/>
            <person name="Podicherti R."/>
            <person name="Tsui H.-C.T."/>
            <person name="Winkler M.E."/>
        </authorList>
    </citation>
    <scope>NUCLEOTIDE SEQUENCE</scope>
</reference>
<evidence type="ECO:0000313" key="1">
    <source>
        <dbReference type="EMBL" id="SVC84220.1"/>
    </source>
</evidence>
<protein>
    <submittedName>
        <fullName evidence="1">Uncharacterized protein</fullName>
    </submittedName>
</protein>
<sequence length="123" mass="13710">VLDRESTFKDPEIVRLLKSRFIPVAIDQAYQRRQKDAEGEFYRKIAGQGPRNNFKGTTQGLYLATASGKLLGFNNNRGGDRIRSMMKKALDGFEAPAAAVIKRSKVDARYNPKPPEGGLVVRV</sequence>
<feature type="non-terminal residue" evidence="1">
    <location>
        <position position="123"/>
    </location>
</feature>
<feature type="non-terminal residue" evidence="1">
    <location>
        <position position="1"/>
    </location>
</feature>
<gene>
    <name evidence="1" type="ORF">METZ01_LOCUS337074</name>
</gene>
<dbReference type="AlphaFoldDB" id="A0A382QH12"/>
<accession>A0A382QH12</accession>
<dbReference type="EMBL" id="UINC01114128">
    <property type="protein sequence ID" value="SVC84220.1"/>
    <property type="molecule type" value="Genomic_DNA"/>
</dbReference>